<gene>
    <name evidence="5" type="ORF">LENED_012610</name>
</gene>
<dbReference type="PANTHER" id="PTHR28154:SF1">
    <property type="entry name" value="CELL WALL SYNTHESIS PROTEIN KNH1-RELATED"/>
    <property type="match status" value="1"/>
</dbReference>
<organism evidence="5 6">
    <name type="scientific">Lentinula edodes</name>
    <name type="common">Shiitake mushroom</name>
    <name type="synonym">Lentinus edodes</name>
    <dbReference type="NCBI Taxonomy" id="5353"/>
    <lineage>
        <taxon>Eukaryota</taxon>
        <taxon>Fungi</taxon>
        <taxon>Dikarya</taxon>
        <taxon>Basidiomycota</taxon>
        <taxon>Agaricomycotina</taxon>
        <taxon>Agaricomycetes</taxon>
        <taxon>Agaricomycetidae</taxon>
        <taxon>Agaricales</taxon>
        <taxon>Marasmiineae</taxon>
        <taxon>Omphalotaceae</taxon>
        <taxon>Lentinula</taxon>
    </lineage>
</organism>
<proteinExistence type="predicted"/>
<protein>
    <recommendedName>
        <fullName evidence="4">Yeast cell wall synthesis Kre9/Knh1-like N-terminal domain-containing protein</fullName>
    </recommendedName>
</protein>
<dbReference type="Proteomes" id="UP000188533">
    <property type="component" value="Unassembled WGS sequence"/>
</dbReference>
<dbReference type="InterPro" id="IPR018466">
    <property type="entry name" value="Kre9/Knh1-like_N"/>
</dbReference>
<evidence type="ECO:0000256" key="2">
    <source>
        <dbReference type="SAM" id="MobiDB-lite"/>
    </source>
</evidence>
<evidence type="ECO:0000313" key="6">
    <source>
        <dbReference type="Proteomes" id="UP000188533"/>
    </source>
</evidence>
<dbReference type="STRING" id="5353.A0A1Q3ET52"/>
<evidence type="ECO:0000259" key="4">
    <source>
        <dbReference type="Pfam" id="PF10342"/>
    </source>
</evidence>
<evidence type="ECO:0000313" key="5">
    <source>
        <dbReference type="EMBL" id="GAW10352.1"/>
    </source>
</evidence>
<feature type="region of interest" description="Disordered" evidence="2">
    <location>
        <begin position="171"/>
        <end position="204"/>
    </location>
</feature>
<reference evidence="5 6" key="1">
    <citation type="submission" date="2016-08" db="EMBL/GenBank/DDBJ databases">
        <authorList>
            <consortium name="Lentinula edodes genome sequencing consortium"/>
            <person name="Sakamoto Y."/>
            <person name="Nakade K."/>
            <person name="Sato S."/>
            <person name="Yoshida Y."/>
            <person name="Miyazaki K."/>
            <person name="Natsume S."/>
            <person name="Konno N."/>
        </authorList>
    </citation>
    <scope>NUCLEOTIDE SEQUENCE [LARGE SCALE GENOMIC DNA]</scope>
    <source>
        <strain evidence="5 6">NBRC 111202</strain>
    </source>
</reference>
<feature type="domain" description="Yeast cell wall synthesis Kre9/Knh1-like N-terminal" evidence="4">
    <location>
        <begin position="30"/>
        <end position="127"/>
    </location>
</feature>
<evidence type="ECO:0000256" key="3">
    <source>
        <dbReference type="SAM" id="SignalP"/>
    </source>
</evidence>
<evidence type="ECO:0000256" key="1">
    <source>
        <dbReference type="ARBA" id="ARBA00022729"/>
    </source>
</evidence>
<dbReference type="AlphaFoldDB" id="A0A1Q3ET52"/>
<reference evidence="5 6" key="2">
    <citation type="submission" date="2017-02" db="EMBL/GenBank/DDBJ databases">
        <title>A genome survey and senescence transcriptome analysis in Lentinula edodes.</title>
        <authorList>
            <person name="Sakamoto Y."/>
            <person name="Nakade K."/>
            <person name="Sato S."/>
            <person name="Yoshida Y."/>
            <person name="Miyazaki K."/>
            <person name="Natsume S."/>
            <person name="Konno N."/>
        </authorList>
    </citation>
    <scope>NUCLEOTIDE SEQUENCE [LARGE SCALE GENOMIC DNA]</scope>
    <source>
        <strain evidence="5 6">NBRC 111202</strain>
    </source>
</reference>
<feature type="chain" id="PRO_5013202072" description="Yeast cell wall synthesis Kre9/Knh1-like N-terminal domain-containing protein" evidence="3">
    <location>
        <begin position="25"/>
        <end position="228"/>
    </location>
</feature>
<keyword evidence="1 3" id="KW-0732">Signal</keyword>
<dbReference type="EMBL" id="BDGU01001689">
    <property type="protein sequence ID" value="GAW10352.1"/>
    <property type="molecule type" value="Genomic_DNA"/>
</dbReference>
<sequence>MYRFLFMALALAFVALDAFTVVQATLYVIQPSAGSTCSGGSPCTVQWLDDGTTPLNSNIGVTTCGLYTGDMQLVQTIDPVDVSSTQSLVFTPISDAGPDSSDYYIAFTSTNLEINGTKYTSYSSFFSLNNMTGSFSSSVASATSSIPIPSSLTGSSSSSATATIASSSKFSTSRSSSATSSGSVSASSGASASSSTASGATSSNGAVPLRTASLTFFGVLSFTLVLFL</sequence>
<feature type="signal peptide" evidence="3">
    <location>
        <begin position="1"/>
        <end position="24"/>
    </location>
</feature>
<feature type="compositionally biased region" description="Low complexity" evidence="2">
    <location>
        <begin position="171"/>
        <end position="203"/>
    </location>
</feature>
<dbReference type="PANTHER" id="PTHR28154">
    <property type="entry name" value="CELL WALL SYNTHESIS PROTEIN KNH1-RELATED"/>
    <property type="match status" value="1"/>
</dbReference>
<dbReference type="GO" id="GO:0006078">
    <property type="term" value="P:(1-&gt;6)-beta-D-glucan biosynthetic process"/>
    <property type="evidence" value="ECO:0007669"/>
    <property type="project" value="InterPro"/>
</dbReference>
<dbReference type="InterPro" id="IPR045328">
    <property type="entry name" value="Kre9/Knh1"/>
</dbReference>
<accession>A0A1Q3ET52</accession>
<dbReference type="GO" id="GO:0042546">
    <property type="term" value="P:cell wall biogenesis"/>
    <property type="evidence" value="ECO:0007669"/>
    <property type="project" value="InterPro"/>
</dbReference>
<name>A0A1Q3ET52_LENED</name>
<dbReference type="Pfam" id="PF10342">
    <property type="entry name" value="Kre9_KNH"/>
    <property type="match status" value="1"/>
</dbReference>
<comment type="caution">
    <text evidence="5">The sequence shown here is derived from an EMBL/GenBank/DDBJ whole genome shotgun (WGS) entry which is preliminary data.</text>
</comment>
<keyword evidence="6" id="KW-1185">Reference proteome</keyword>